<dbReference type="EnsemblPlants" id="PGSC0003DMT400094295">
    <property type="protein sequence ID" value="PGSC0003DMT400094295"/>
    <property type="gene ID" value="PGSC0003DMG400043866"/>
</dbReference>
<dbReference type="AlphaFoldDB" id="M1DTU2"/>
<dbReference type="PaxDb" id="4113-PGSC0003DMT400094295"/>
<accession>M1DTU2</accession>
<reference evidence="1" key="2">
    <citation type="submission" date="2015-06" db="UniProtKB">
        <authorList>
            <consortium name="EnsemblPlants"/>
        </authorList>
    </citation>
    <scope>IDENTIFICATION</scope>
    <source>
        <strain evidence="1">DM1-3 516 R44</strain>
    </source>
</reference>
<dbReference type="HOGENOM" id="CLU_2376876_0_0_1"/>
<dbReference type="Proteomes" id="UP000011115">
    <property type="component" value="Unassembled WGS sequence"/>
</dbReference>
<evidence type="ECO:0000313" key="1">
    <source>
        <dbReference type="EnsemblPlants" id="PGSC0003DMT400094295"/>
    </source>
</evidence>
<reference evidence="2" key="1">
    <citation type="journal article" date="2011" name="Nature">
        <title>Genome sequence and analysis of the tuber crop potato.</title>
        <authorList>
            <consortium name="The Potato Genome Sequencing Consortium"/>
        </authorList>
    </citation>
    <scope>NUCLEOTIDE SEQUENCE [LARGE SCALE GENOMIC DNA]</scope>
    <source>
        <strain evidence="2">cv. DM1-3 516 R44</strain>
    </source>
</reference>
<organism evidence="1 2">
    <name type="scientific">Solanum tuberosum</name>
    <name type="common">Potato</name>
    <dbReference type="NCBI Taxonomy" id="4113"/>
    <lineage>
        <taxon>Eukaryota</taxon>
        <taxon>Viridiplantae</taxon>
        <taxon>Streptophyta</taxon>
        <taxon>Embryophyta</taxon>
        <taxon>Tracheophyta</taxon>
        <taxon>Spermatophyta</taxon>
        <taxon>Magnoliopsida</taxon>
        <taxon>eudicotyledons</taxon>
        <taxon>Gunneridae</taxon>
        <taxon>Pentapetalae</taxon>
        <taxon>asterids</taxon>
        <taxon>lamiids</taxon>
        <taxon>Solanales</taxon>
        <taxon>Solanaceae</taxon>
        <taxon>Solanoideae</taxon>
        <taxon>Solaneae</taxon>
        <taxon>Solanum</taxon>
    </lineage>
</organism>
<evidence type="ECO:0000313" key="2">
    <source>
        <dbReference type="Proteomes" id="UP000011115"/>
    </source>
</evidence>
<sequence>MIEMNFEANVLRHCNGSRLEQLSNNVISEISGQTKCAKSLVRCAKLSTKLESLVLDVHVHTLYLPIIIRERFEVPVPSVPPSSNSNSNMGLFQIV</sequence>
<keyword evidence="2" id="KW-1185">Reference proteome</keyword>
<name>M1DTU2_SOLTU</name>
<protein>
    <submittedName>
        <fullName evidence="1">Uncharacterized protein</fullName>
    </submittedName>
</protein>
<dbReference type="Gramene" id="PGSC0003DMT400094295">
    <property type="protein sequence ID" value="PGSC0003DMT400094295"/>
    <property type="gene ID" value="PGSC0003DMG400043866"/>
</dbReference>
<proteinExistence type="predicted"/>
<dbReference type="InParanoid" id="M1DTU2"/>